<reference evidence="2" key="1">
    <citation type="submission" date="2023-02" db="EMBL/GenBank/DDBJ databases">
        <title>Colletotrichum kahawae CIFC_Que2 genome sequencing and assembly.</title>
        <authorList>
            <person name="Baroncelli R."/>
        </authorList>
    </citation>
    <scope>NUCLEOTIDE SEQUENCE</scope>
    <source>
        <strain evidence="2">CIFC_Que2</strain>
    </source>
</reference>
<keyword evidence="3" id="KW-1185">Reference proteome</keyword>
<accession>A0AAE0DD74</accession>
<evidence type="ECO:0000313" key="2">
    <source>
        <dbReference type="EMBL" id="KAK2777333.1"/>
    </source>
</evidence>
<dbReference type="AlphaFoldDB" id="A0AAE0DD74"/>
<feature type="compositionally biased region" description="Basic and acidic residues" evidence="1">
    <location>
        <begin position="140"/>
        <end position="149"/>
    </location>
</feature>
<evidence type="ECO:0000256" key="1">
    <source>
        <dbReference type="SAM" id="MobiDB-lite"/>
    </source>
</evidence>
<organism evidence="2 3">
    <name type="scientific">Colletotrichum kahawae</name>
    <name type="common">Coffee berry disease fungus</name>
    <dbReference type="NCBI Taxonomy" id="34407"/>
    <lineage>
        <taxon>Eukaryota</taxon>
        <taxon>Fungi</taxon>
        <taxon>Dikarya</taxon>
        <taxon>Ascomycota</taxon>
        <taxon>Pezizomycotina</taxon>
        <taxon>Sordariomycetes</taxon>
        <taxon>Hypocreomycetidae</taxon>
        <taxon>Glomerellales</taxon>
        <taxon>Glomerellaceae</taxon>
        <taxon>Colletotrichum</taxon>
        <taxon>Colletotrichum gloeosporioides species complex</taxon>
    </lineage>
</organism>
<protein>
    <submittedName>
        <fullName evidence="2">Uncharacterized protein</fullName>
    </submittedName>
</protein>
<feature type="region of interest" description="Disordered" evidence="1">
    <location>
        <begin position="124"/>
        <end position="149"/>
    </location>
</feature>
<comment type="caution">
    <text evidence="2">The sequence shown here is derived from an EMBL/GenBank/DDBJ whole genome shotgun (WGS) entry which is preliminary data.</text>
</comment>
<sequence>MHHNPPSPKIQAVPLCNAAAALAATPDGRPPAPISHTTNNDDKVPYHAYLPAQGPAVIVVMLQRMTEEQEAPWVEEASRLTSPILVESRRACRVTQVQYRRVAFIGHDRSTLRWCVARGLPPAGHGPATAHPDLSLWGRRSHDDSTFGP</sequence>
<name>A0AAE0DD74_COLKA</name>
<proteinExistence type="predicted"/>
<gene>
    <name evidence="2" type="ORF">CKAH01_12157</name>
</gene>
<dbReference type="Proteomes" id="UP001281614">
    <property type="component" value="Unassembled WGS sequence"/>
</dbReference>
<evidence type="ECO:0000313" key="3">
    <source>
        <dbReference type="Proteomes" id="UP001281614"/>
    </source>
</evidence>
<dbReference type="EMBL" id="VYYT01000020">
    <property type="protein sequence ID" value="KAK2777333.1"/>
    <property type="molecule type" value="Genomic_DNA"/>
</dbReference>